<proteinExistence type="predicted"/>
<keyword evidence="4" id="KW-1185">Reference proteome</keyword>
<gene>
    <name evidence="5" type="primary">LOC106058545</name>
</gene>
<evidence type="ECO:0000256" key="1">
    <source>
        <dbReference type="SAM" id="MobiDB-lite"/>
    </source>
</evidence>
<accession>A0A9W3AFX8</accession>
<dbReference type="GeneID" id="106058545"/>
<dbReference type="RefSeq" id="XP_055886142.1">
    <property type="nucleotide sequence ID" value="XM_056030167.1"/>
</dbReference>
<evidence type="ECO:0000313" key="4">
    <source>
        <dbReference type="Proteomes" id="UP001165740"/>
    </source>
</evidence>
<feature type="region of interest" description="Disordered" evidence="1">
    <location>
        <begin position="22"/>
        <end position="66"/>
    </location>
</feature>
<dbReference type="AlphaFoldDB" id="A0A9W3AFX8"/>
<dbReference type="Proteomes" id="UP001165740">
    <property type="component" value="Chromosome 5"/>
</dbReference>
<keyword evidence="3" id="KW-0732">Signal</keyword>
<protein>
    <submittedName>
        <fullName evidence="5">Uncharacterized protein LOC106058545</fullName>
    </submittedName>
</protein>
<evidence type="ECO:0000313" key="5">
    <source>
        <dbReference type="RefSeq" id="XP_055886142.1"/>
    </source>
</evidence>
<feature type="transmembrane region" description="Helical" evidence="2">
    <location>
        <begin position="68"/>
        <end position="88"/>
    </location>
</feature>
<organism evidence="4 5">
    <name type="scientific">Biomphalaria glabrata</name>
    <name type="common">Bloodfluke planorb</name>
    <name type="synonym">Freshwater snail</name>
    <dbReference type="NCBI Taxonomy" id="6526"/>
    <lineage>
        <taxon>Eukaryota</taxon>
        <taxon>Metazoa</taxon>
        <taxon>Spiralia</taxon>
        <taxon>Lophotrochozoa</taxon>
        <taxon>Mollusca</taxon>
        <taxon>Gastropoda</taxon>
        <taxon>Heterobranchia</taxon>
        <taxon>Euthyneura</taxon>
        <taxon>Panpulmonata</taxon>
        <taxon>Hygrophila</taxon>
        <taxon>Lymnaeoidea</taxon>
        <taxon>Planorbidae</taxon>
        <taxon>Biomphalaria</taxon>
    </lineage>
</organism>
<evidence type="ECO:0000256" key="3">
    <source>
        <dbReference type="SAM" id="SignalP"/>
    </source>
</evidence>
<keyword evidence="2" id="KW-0812">Transmembrane</keyword>
<reference evidence="5" key="1">
    <citation type="submission" date="2025-08" db="UniProtKB">
        <authorList>
            <consortium name="RefSeq"/>
        </authorList>
    </citation>
    <scope>IDENTIFICATION</scope>
</reference>
<dbReference type="OrthoDB" id="10298073at2759"/>
<evidence type="ECO:0000256" key="2">
    <source>
        <dbReference type="SAM" id="Phobius"/>
    </source>
</evidence>
<sequence length="158" mass="17215">MDATFYVFLVSLNLTSFLGNTELTDGPSGNTGETTDIAKNDYITSTKSKRTPRSSDDDMESYGSSSPWKTISLIALLIMALVSVGLTFSKSFTRASVDERKSFSSTTRRVSSPTDPVPRQSSSSLRKLTARFSIKSLMSHSPKHSTINQAVSRSSTQV</sequence>
<feature type="chain" id="PRO_5040978088" evidence="3">
    <location>
        <begin position="20"/>
        <end position="158"/>
    </location>
</feature>
<feature type="region of interest" description="Disordered" evidence="1">
    <location>
        <begin position="102"/>
        <end position="125"/>
    </location>
</feature>
<feature type="compositionally biased region" description="Polar residues" evidence="1">
    <location>
        <begin position="22"/>
        <end position="34"/>
    </location>
</feature>
<keyword evidence="2" id="KW-1133">Transmembrane helix</keyword>
<feature type="compositionally biased region" description="Polar residues" evidence="1">
    <location>
        <begin position="103"/>
        <end position="125"/>
    </location>
</feature>
<keyword evidence="2" id="KW-0472">Membrane</keyword>
<name>A0A9W3AFX8_BIOGL</name>
<feature type="signal peptide" evidence="3">
    <location>
        <begin position="1"/>
        <end position="19"/>
    </location>
</feature>
<feature type="region of interest" description="Disordered" evidence="1">
    <location>
        <begin position="139"/>
        <end position="158"/>
    </location>
</feature>